<dbReference type="GO" id="GO:0008168">
    <property type="term" value="F:methyltransferase activity"/>
    <property type="evidence" value="ECO:0007669"/>
    <property type="project" value="UniProtKB-KW"/>
</dbReference>
<dbReference type="EMBL" id="FNVQ01000001">
    <property type="protein sequence ID" value="SEG34046.1"/>
    <property type="molecule type" value="Genomic_DNA"/>
</dbReference>
<dbReference type="RefSeq" id="WP_104002954.1">
    <property type="nucleotide sequence ID" value="NZ_FNVQ01000001.1"/>
</dbReference>
<dbReference type="InterPro" id="IPR050723">
    <property type="entry name" value="CFA/CMAS"/>
</dbReference>
<evidence type="ECO:0000256" key="1">
    <source>
        <dbReference type="ARBA" id="ARBA00010815"/>
    </source>
</evidence>
<dbReference type="Gene3D" id="3.40.50.150">
    <property type="entry name" value="Vaccinia Virus protein VP39"/>
    <property type="match status" value="1"/>
</dbReference>
<dbReference type="InterPro" id="IPR029063">
    <property type="entry name" value="SAM-dependent_MTases_sf"/>
</dbReference>
<evidence type="ECO:0000256" key="6">
    <source>
        <dbReference type="PIRSR" id="PIRSR003085-1"/>
    </source>
</evidence>
<reference evidence="7 8" key="1">
    <citation type="submission" date="2016-10" db="EMBL/GenBank/DDBJ databases">
        <authorList>
            <person name="de Groot N.N."/>
        </authorList>
    </citation>
    <scope>NUCLEOTIDE SEQUENCE [LARGE SCALE GENOMIC DNA]</scope>
    <source>
        <strain evidence="7 8">DSM 22012</strain>
    </source>
</reference>
<evidence type="ECO:0000256" key="5">
    <source>
        <dbReference type="ARBA" id="ARBA00023098"/>
    </source>
</evidence>
<dbReference type="Proteomes" id="UP000236745">
    <property type="component" value="Unassembled WGS sequence"/>
</dbReference>
<name>A0A1H5ZF75_9GAMM</name>
<dbReference type="PANTHER" id="PTHR43667:SF2">
    <property type="entry name" value="FATTY ACID C-METHYL TRANSFERASE"/>
    <property type="match status" value="1"/>
</dbReference>
<comment type="similarity">
    <text evidence="1">Belongs to the CFA/CMAS family.</text>
</comment>
<evidence type="ECO:0000313" key="7">
    <source>
        <dbReference type="EMBL" id="SEG34046.1"/>
    </source>
</evidence>
<dbReference type="GO" id="GO:0008610">
    <property type="term" value="P:lipid biosynthetic process"/>
    <property type="evidence" value="ECO:0007669"/>
    <property type="project" value="InterPro"/>
</dbReference>
<dbReference type="GO" id="GO:0032259">
    <property type="term" value="P:methylation"/>
    <property type="evidence" value="ECO:0007669"/>
    <property type="project" value="UniProtKB-KW"/>
</dbReference>
<keyword evidence="3" id="KW-0808">Transferase</keyword>
<feature type="active site" evidence="6">
    <location>
        <position position="392"/>
    </location>
</feature>
<dbReference type="SUPFAM" id="SSF53335">
    <property type="entry name" value="S-adenosyl-L-methionine-dependent methyltransferases"/>
    <property type="match status" value="1"/>
</dbReference>
<keyword evidence="2" id="KW-0489">Methyltransferase</keyword>
<dbReference type="CDD" id="cd02440">
    <property type="entry name" value="AdoMet_MTases"/>
    <property type="match status" value="1"/>
</dbReference>
<accession>A0A1H5ZF75</accession>
<dbReference type="InterPro" id="IPR003333">
    <property type="entry name" value="CMAS"/>
</dbReference>
<evidence type="ECO:0000256" key="2">
    <source>
        <dbReference type="ARBA" id="ARBA00022603"/>
    </source>
</evidence>
<dbReference type="AlphaFoldDB" id="A0A1H5ZF75"/>
<evidence type="ECO:0000313" key="8">
    <source>
        <dbReference type="Proteomes" id="UP000236745"/>
    </source>
</evidence>
<dbReference type="OrthoDB" id="9782855at2"/>
<keyword evidence="8" id="KW-1185">Reference proteome</keyword>
<gene>
    <name evidence="7" type="ORF">SAMN05444390_1012111</name>
</gene>
<proteinExistence type="inferred from homology"/>
<keyword evidence="5" id="KW-0443">Lipid metabolism</keyword>
<dbReference type="PANTHER" id="PTHR43667">
    <property type="entry name" value="CYCLOPROPANE-FATTY-ACYL-PHOSPHOLIPID SYNTHASE"/>
    <property type="match status" value="1"/>
</dbReference>
<evidence type="ECO:0000256" key="4">
    <source>
        <dbReference type="ARBA" id="ARBA00022691"/>
    </source>
</evidence>
<protein>
    <submittedName>
        <fullName evidence="7">Cyclopropane-fatty-acyl-phospholipid synthase</fullName>
    </submittedName>
</protein>
<dbReference type="Pfam" id="PF02353">
    <property type="entry name" value="CMAS"/>
    <property type="match status" value="1"/>
</dbReference>
<evidence type="ECO:0000256" key="3">
    <source>
        <dbReference type="ARBA" id="ARBA00022679"/>
    </source>
</evidence>
<keyword evidence="4" id="KW-0949">S-adenosyl-L-methionine</keyword>
<organism evidence="7 8">
    <name type="scientific">Marinobacterium lutimaris</name>
    <dbReference type="NCBI Taxonomy" id="568106"/>
    <lineage>
        <taxon>Bacteria</taxon>
        <taxon>Pseudomonadati</taxon>
        <taxon>Pseudomonadota</taxon>
        <taxon>Gammaproteobacteria</taxon>
        <taxon>Oceanospirillales</taxon>
        <taxon>Oceanospirillaceae</taxon>
        <taxon>Marinobacterium</taxon>
    </lineage>
</organism>
<sequence>MKPAEYSQMDPTALAPQASWFNRRCLDAVLKHLPHLDRGQLDLVLPDGRQLKFGRADVNEPRASVHLKSYKPLRRLLRGGLMGWAESYMEGEWDSPDLTSLIRWAVRNQQAMASFMDGHRLIKLLNRLFHLSRNNSRRGSRRNIAYHYDLGNEFYKLWLDRTMTYSAALFEEQDSLEAAQLNKYRRICEMLKLKPGQEVLEIGCGWGGFAEVAATEFGVKVHGITLSQEQLDFARQRIEKAGLNAQCSFSLTDYRDLDQQYDHIVSIEMFEAVGESHWAGYFDKVKACLKPGGEAVLQVISIAEERFEGYRRSADFIQRYIFPGGMLPSPSVMKRCIDEQGLSLQEELLFGQDYARTLEIWQRDFNEHWPEIRNQGFDERFRRMWNYYLSYCAGGFYEDTIDVGLYRIKPA</sequence>
<dbReference type="PIRSF" id="PIRSF003085">
    <property type="entry name" value="CMAS"/>
    <property type="match status" value="1"/>
</dbReference>